<protein>
    <submittedName>
        <fullName evidence="3">Uncharacterized protein</fullName>
    </submittedName>
</protein>
<accession>A0A1I7S6L7</accession>
<keyword evidence="1" id="KW-0732">Signal</keyword>
<sequence length="142" mass="16119">MGRVVVVLFVLPSLLALADMDSEEFLYIKARKPQCYCPPIHLLPVCSDHSCPTTSIQHHPNLKQVCSDRRLTCKSKSTEYVRIVALFPNRPVYLTRWTLHSTFVDIHCIRGGFFNDNMFSLKGAKFECLTGDLNDLFAEVAV</sequence>
<feature type="signal peptide" evidence="1">
    <location>
        <begin position="1"/>
        <end position="20"/>
    </location>
</feature>
<organism evidence="2 3">
    <name type="scientific">Bursaphelenchus xylophilus</name>
    <name type="common">Pinewood nematode worm</name>
    <name type="synonym">Aphelenchoides xylophilus</name>
    <dbReference type="NCBI Taxonomy" id="6326"/>
    <lineage>
        <taxon>Eukaryota</taxon>
        <taxon>Metazoa</taxon>
        <taxon>Ecdysozoa</taxon>
        <taxon>Nematoda</taxon>
        <taxon>Chromadorea</taxon>
        <taxon>Rhabditida</taxon>
        <taxon>Tylenchina</taxon>
        <taxon>Tylenchomorpha</taxon>
        <taxon>Aphelenchoidea</taxon>
        <taxon>Aphelenchoididae</taxon>
        <taxon>Bursaphelenchus</taxon>
    </lineage>
</organism>
<evidence type="ECO:0000313" key="2">
    <source>
        <dbReference type="Proteomes" id="UP000095284"/>
    </source>
</evidence>
<proteinExistence type="predicted"/>
<reference evidence="3" key="1">
    <citation type="submission" date="2016-11" db="UniProtKB">
        <authorList>
            <consortium name="WormBaseParasite"/>
        </authorList>
    </citation>
    <scope>IDENTIFICATION</scope>
</reference>
<name>A0A1I7S6L7_BURXY</name>
<feature type="chain" id="PRO_5009305575" evidence="1">
    <location>
        <begin position="21"/>
        <end position="142"/>
    </location>
</feature>
<dbReference type="WBParaSite" id="BXY_0865500.1">
    <property type="protein sequence ID" value="BXY_0865500.1"/>
    <property type="gene ID" value="BXY_0865500"/>
</dbReference>
<dbReference type="Proteomes" id="UP000095284">
    <property type="component" value="Unplaced"/>
</dbReference>
<evidence type="ECO:0000313" key="3">
    <source>
        <dbReference type="WBParaSite" id="BXY_0865500.1"/>
    </source>
</evidence>
<dbReference type="AlphaFoldDB" id="A0A1I7S6L7"/>
<evidence type="ECO:0000256" key="1">
    <source>
        <dbReference type="SAM" id="SignalP"/>
    </source>
</evidence>